<dbReference type="GO" id="GO:0005975">
    <property type="term" value="P:carbohydrate metabolic process"/>
    <property type="evidence" value="ECO:0007669"/>
    <property type="project" value="InterPro"/>
</dbReference>
<dbReference type="InterPro" id="IPR008928">
    <property type="entry name" value="6-hairpin_glycosidase_sf"/>
</dbReference>
<evidence type="ECO:0000313" key="2">
    <source>
        <dbReference type="EMBL" id="OQP50903.1"/>
    </source>
</evidence>
<dbReference type="Proteomes" id="UP000192610">
    <property type="component" value="Unassembled WGS sequence"/>
</dbReference>
<dbReference type="InterPro" id="IPR036249">
    <property type="entry name" value="Thioredoxin-like_sf"/>
</dbReference>
<sequence length="695" mass="78861">MAKHTNRLAQETSPYLLQHAHNPVDWYPWGDEALGRAKQEDKPVLVSIGYAACHWCHVMEKESFENEETAALMNERFINIKIDREERPDLDHIYMDAVQAMTGSGGWPLNIFLTPDGRPFYGGTYFPPKAIYNRPSWHDVLTGVANAWTEKRDDIDAQATNLTGHIIQSNSFGQQAVEGDIDIETLFSSEKADTMFNNIMGTADKQEGGFGNAPKFPQTFTIGYLLRYYHKTGNEQALEQACLSLDKMIQGGLYDHLGGGFARYSTDSEWLVPHFEKMLYDNALLVSVLCDAWQLTQKPLYKQAVAETLSFVERELFSQNSPSIGGGRGEAGFYSALDADSEGVEGKFYVWSKAEIEAVLQQDAALFNTFYDVTEGGNWEHTNILNIRKPLNQFALDNNLSTQTLQDLLQRGKEKLLKHREGRIRPQLDDKILLGWNALMNTAYSKAYSVFGDPHYARVAQENMEFIMNRFTQNGQEFFHTYKKEVAKYPAFLDDYAYLIQALIYLQEITGKTDYLYKAKSLTQWVIDQFSEEGTGYFYYTHQGQQDVIVRKKEVYDGAIPSGNAIMAFNLQYLGVVFDMSDWKERAIKMCAGLQQAVYRYPGSFGVWATMILSIAGGVAEIAIIGKDVELVRREFLQHFIPFRVLQTAPQANSDLPLLSSKPPHPDTQIYLCKNYQCSAPVDKVSDLIRLLKNV</sequence>
<evidence type="ECO:0000259" key="1">
    <source>
        <dbReference type="Pfam" id="PF03190"/>
    </source>
</evidence>
<dbReference type="InterPro" id="IPR004879">
    <property type="entry name" value="Ssp411-like_TRX"/>
</dbReference>
<dbReference type="OrthoDB" id="9762614at2"/>
<keyword evidence="3" id="KW-1185">Reference proteome</keyword>
<dbReference type="Gene3D" id="1.50.10.20">
    <property type="match status" value="1"/>
</dbReference>
<feature type="domain" description="Spermatogenesis-associated protein 20-like TRX" evidence="1">
    <location>
        <begin position="5"/>
        <end position="164"/>
    </location>
</feature>
<gene>
    <name evidence="2" type="ORF">A4H97_03505</name>
</gene>
<dbReference type="SUPFAM" id="SSF52833">
    <property type="entry name" value="Thioredoxin-like"/>
    <property type="match status" value="1"/>
</dbReference>
<name>A0A1V9EXQ3_9BACT</name>
<accession>A0A1V9EXQ3</accession>
<organism evidence="2 3">
    <name type="scientific">Niastella yeongjuensis</name>
    <dbReference type="NCBI Taxonomy" id="354355"/>
    <lineage>
        <taxon>Bacteria</taxon>
        <taxon>Pseudomonadati</taxon>
        <taxon>Bacteroidota</taxon>
        <taxon>Chitinophagia</taxon>
        <taxon>Chitinophagales</taxon>
        <taxon>Chitinophagaceae</taxon>
        <taxon>Niastella</taxon>
    </lineage>
</organism>
<proteinExistence type="predicted"/>
<dbReference type="RefSeq" id="WP_081199406.1">
    <property type="nucleotide sequence ID" value="NZ_FOCZ01000001.1"/>
</dbReference>
<dbReference type="InterPro" id="IPR024705">
    <property type="entry name" value="Ssp411"/>
</dbReference>
<dbReference type="Pfam" id="PF03190">
    <property type="entry name" value="Thioredox_DsbH"/>
    <property type="match status" value="1"/>
</dbReference>
<dbReference type="AlphaFoldDB" id="A0A1V9EXQ3"/>
<dbReference type="PANTHER" id="PTHR42899:SF1">
    <property type="entry name" value="SPERMATOGENESIS-ASSOCIATED PROTEIN 20"/>
    <property type="match status" value="1"/>
</dbReference>
<dbReference type="Gene3D" id="3.40.30.10">
    <property type="entry name" value="Glutaredoxin"/>
    <property type="match status" value="1"/>
</dbReference>
<dbReference type="SUPFAM" id="SSF48208">
    <property type="entry name" value="Six-hairpin glycosidases"/>
    <property type="match status" value="1"/>
</dbReference>
<dbReference type="STRING" id="354355.SAMN05660816_00238"/>
<comment type="caution">
    <text evidence="2">The sequence shown here is derived from an EMBL/GenBank/DDBJ whole genome shotgun (WGS) entry which is preliminary data.</text>
</comment>
<dbReference type="CDD" id="cd02955">
    <property type="entry name" value="SSP411"/>
    <property type="match status" value="1"/>
</dbReference>
<dbReference type="EMBL" id="LVXG01000012">
    <property type="protein sequence ID" value="OQP50903.1"/>
    <property type="molecule type" value="Genomic_DNA"/>
</dbReference>
<evidence type="ECO:0000313" key="3">
    <source>
        <dbReference type="Proteomes" id="UP000192610"/>
    </source>
</evidence>
<protein>
    <recommendedName>
        <fullName evidence="1">Spermatogenesis-associated protein 20-like TRX domain-containing protein</fullName>
    </recommendedName>
</protein>
<dbReference type="PIRSF" id="PIRSF006402">
    <property type="entry name" value="UCP006402_thioredoxin"/>
    <property type="match status" value="1"/>
</dbReference>
<reference evidence="3" key="1">
    <citation type="submission" date="2016-04" db="EMBL/GenBank/DDBJ databases">
        <authorList>
            <person name="Chen L."/>
            <person name="Zhuang W."/>
            <person name="Wang G."/>
        </authorList>
    </citation>
    <scope>NUCLEOTIDE SEQUENCE [LARGE SCALE GENOMIC DNA]</scope>
    <source>
        <strain evidence="3">17621</strain>
    </source>
</reference>
<dbReference type="PANTHER" id="PTHR42899">
    <property type="entry name" value="SPERMATOGENESIS-ASSOCIATED PROTEIN 20"/>
    <property type="match status" value="1"/>
</dbReference>